<dbReference type="InterPro" id="IPR050897">
    <property type="entry name" value="SMAUG/VTS1_RNA-bind"/>
</dbReference>
<evidence type="ECO:0000313" key="9">
    <source>
        <dbReference type="Proteomes" id="UP001159428"/>
    </source>
</evidence>
<dbReference type="SMART" id="SM00454">
    <property type="entry name" value="SAM"/>
    <property type="match status" value="1"/>
</dbReference>
<feature type="domain" description="SAM" evidence="7">
    <location>
        <begin position="351"/>
        <end position="414"/>
    </location>
</feature>
<feature type="compositionally biased region" description="Low complexity" evidence="6">
    <location>
        <begin position="271"/>
        <end position="283"/>
    </location>
</feature>
<evidence type="ECO:0000313" key="8">
    <source>
        <dbReference type="EMBL" id="CAH3043577.1"/>
    </source>
</evidence>
<dbReference type="Gene3D" id="1.10.150.50">
    <property type="entry name" value="Transcription Factor, Ets-1"/>
    <property type="match status" value="1"/>
</dbReference>
<accession>A0AAU9W2R0</accession>
<feature type="compositionally biased region" description="Polar residues" evidence="6">
    <location>
        <begin position="588"/>
        <end position="609"/>
    </location>
</feature>
<comment type="similarity">
    <text evidence="2">Belongs to the SMAUG family.</text>
</comment>
<keyword evidence="4" id="KW-0678">Repressor</keyword>
<evidence type="ECO:0000256" key="6">
    <source>
        <dbReference type="SAM" id="MobiDB-lite"/>
    </source>
</evidence>
<dbReference type="Pfam" id="PF00536">
    <property type="entry name" value="SAM_1"/>
    <property type="match status" value="1"/>
</dbReference>
<dbReference type="GO" id="GO:0000932">
    <property type="term" value="C:P-body"/>
    <property type="evidence" value="ECO:0007669"/>
    <property type="project" value="TreeGrafter"/>
</dbReference>
<keyword evidence="3" id="KW-0963">Cytoplasm</keyword>
<name>A0AAU9W2R0_9CNID</name>
<dbReference type="SUPFAM" id="SSF47769">
    <property type="entry name" value="SAM/Pointed domain"/>
    <property type="match status" value="1"/>
</dbReference>
<protein>
    <recommendedName>
        <fullName evidence="7">SAM domain-containing protein</fullName>
    </recommendedName>
</protein>
<dbReference type="InterPro" id="IPR058599">
    <property type="entry name" value="PHAT_Smg/ZCCHC2-like"/>
</dbReference>
<sequence length="668" mass="75408">MSCLTYVDSPLSAPYLETELQKSARLCYRRGFSSKGLSLTSDMKPAHHTLFRDQVSTLVDWFGRWNECEQTIALYTLLKRISTIQAKFLSLILEHTFREDSFEVQMMQRRANDKEFLGNLIRESKDVAVKQLLIHLPLLNPRNDDARHEYLHLLPKILNHTVEHSVHQEECRQLLSLAVVHPAFPAHERTYLHHWLSKLDQSLGVQERMQTTNSFVNENSDVLPNTGCENLVRQNYMRGRMNGWRNQQLVHVDSGIGGSFETPTIQTHLSISSSLRKSRSNSLTPPPPIEIQDSILEDFPESCEIENRPGRSQSFPVDPHRLNNSLSPQSSLDSEYDENGCRQRGSSFNEDARPGMKEVGSWLKNLRLHKYGSLFAQLSYEEMNGLTDEYLETKGVTKGARNKILLSIKKLSERPETLNRLEKEVLQQGKLQGVLVALKDIIITPIKPFSPPPSENSPCGSYPPTLTGQQPPSTLPPHPEDLASRITRVLGKACTQILVSRADEEHCNTYLQLLDRVLSLEAFTQTQKQRIQSWKQECQRLGRQRRPSHENRARGWYNMGHNSGDSIGGNHGPPAGSGAMNKRHRGSPRNTVKNPAGQLRSNSAETQMHSKPRLVRSHAVVGRTKSLPLKPTQQSSIVLPQQLSADLENIDDGLESLCLSVTEHALSG</sequence>
<dbReference type="Gene3D" id="1.25.40.170">
    <property type="entry name" value="Smaug, PHAT domain"/>
    <property type="match status" value="1"/>
</dbReference>
<dbReference type="PANTHER" id="PTHR12515:SF5">
    <property type="entry name" value="PROTEIN SMAUG"/>
    <property type="match status" value="1"/>
</dbReference>
<evidence type="ECO:0000256" key="4">
    <source>
        <dbReference type="ARBA" id="ARBA00022491"/>
    </source>
</evidence>
<dbReference type="AlphaFoldDB" id="A0AAU9W2R0"/>
<proteinExistence type="inferred from homology"/>
<dbReference type="Proteomes" id="UP001159428">
    <property type="component" value="Unassembled WGS sequence"/>
</dbReference>
<comment type="subcellular location">
    <subcellularLocation>
        <location evidence="1">Cytoplasm</location>
    </subcellularLocation>
</comment>
<dbReference type="GO" id="GO:0030371">
    <property type="term" value="F:translation repressor activity"/>
    <property type="evidence" value="ECO:0007669"/>
    <property type="project" value="InterPro"/>
</dbReference>
<dbReference type="PANTHER" id="PTHR12515">
    <property type="entry name" value="STERILE ALPHA MOTIF DOMAIN CONTAINING PROTEIN 4-RELATED"/>
    <property type="match status" value="1"/>
</dbReference>
<dbReference type="GO" id="GO:0000289">
    <property type="term" value="P:nuclear-transcribed mRNA poly(A) tail shortening"/>
    <property type="evidence" value="ECO:0007669"/>
    <property type="project" value="TreeGrafter"/>
</dbReference>
<keyword evidence="9" id="KW-1185">Reference proteome</keyword>
<dbReference type="GO" id="GO:0003729">
    <property type="term" value="F:mRNA binding"/>
    <property type="evidence" value="ECO:0007669"/>
    <property type="project" value="TreeGrafter"/>
</dbReference>
<dbReference type="InterPro" id="IPR013761">
    <property type="entry name" value="SAM/pointed_sf"/>
</dbReference>
<evidence type="ECO:0000256" key="1">
    <source>
        <dbReference type="ARBA" id="ARBA00004496"/>
    </source>
</evidence>
<evidence type="ECO:0000256" key="2">
    <source>
        <dbReference type="ARBA" id="ARBA00008232"/>
    </source>
</evidence>
<dbReference type="CDD" id="cd09557">
    <property type="entry name" value="SAM_Smaug"/>
    <property type="match status" value="1"/>
</dbReference>
<gene>
    <name evidence="8" type="ORF">PMEA_00031623</name>
</gene>
<feature type="compositionally biased region" description="Polar residues" evidence="6">
    <location>
        <begin position="322"/>
        <end position="333"/>
    </location>
</feature>
<evidence type="ECO:0000256" key="5">
    <source>
        <dbReference type="ARBA" id="ARBA00022884"/>
    </source>
</evidence>
<dbReference type="InterPro" id="IPR037093">
    <property type="entry name" value="PHAT_dom_sf"/>
</dbReference>
<comment type="caution">
    <text evidence="8">The sequence shown here is derived from an EMBL/GenBank/DDBJ whole genome shotgun (WGS) entry which is preliminary data.</text>
</comment>
<dbReference type="InterPro" id="IPR001660">
    <property type="entry name" value="SAM"/>
</dbReference>
<keyword evidence="5" id="KW-0694">RNA-binding</keyword>
<feature type="non-terminal residue" evidence="8">
    <location>
        <position position="668"/>
    </location>
</feature>
<feature type="compositionally biased region" description="Polar residues" evidence="6">
    <location>
        <begin position="456"/>
        <end position="472"/>
    </location>
</feature>
<dbReference type="EMBL" id="CALNXJ010000007">
    <property type="protein sequence ID" value="CAH3043577.1"/>
    <property type="molecule type" value="Genomic_DNA"/>
</dbReference>
<dbReference type="Pfam" id="PF26034">
    <property type="entry name" value="PHAT_SMAUG"/>
    <property type="match status" value="1"/>
</dbReference>
<feature type="region of interest" description="Disordered" evidence="6">
    <location>
        <begin position="449"/>
        <end position="481"/>
    </location>
</feature>
<evidence type="ECO:0000256" key="3">
    <source>
        <dbReference type="ARBA" id="ARBA00022490"/>
    </source>
</evidence>
<feature type="region of interest" description="Disordered" evidence="6">
    <location>
        <begin position="305"/>
        <end position="354"/>
    </location>
</feature>
<reference evidence="8 9" key="1">
    <citation type="submission" date="2022-05" db="EMBL/GenBank/DDBJ databases">
        <authorList>
            <consortium name="Genoscope - CEA"/>
            <person name="William W."/>
        </authorList>
    </citation>
    <scope>NUCLEOTIDE SEQUENCE [LARGE SCALE GENOMIC DNA]</scope>
</reference>
<organism evidence="8 9">
    <name type="scientific">Pocillopora meandrina</name>
    <dbReference type="NCBI Taxonomy" id="46732"/>
    <lineage>
        <taxon>Eukaryota</taxon>
        <taxon>Metazoa</taxon>
        <taxon>Cnidaria</taxon>
        <taxon>Anthozoa</taxon>
        <taxon>Hexacorallia</taxon>
        <taxon>Scleractinia</taxon>
        <taxon>Astrocoeniina</taxon>
        <taxon>Pocilloporidae</taxon>
        <taxon>Pocillopora</taxon>
    </lineage>
</organism>
<dbReference type="InterPro" id="IPR037634">
    <property type="entry name" value="Smaug_SAM"/>
</dbReference>
<feature type="region of interest" description="Disordered" evidence="6">
    <location>
        <begin position="539"/>
        <end position="615"/>
    </location>
</feature>
<evidence type="ECO:0000259" key="7">
    <source>
        <dbReference type="SMART" id="SM00454"/>
    </source>
</evidence>
<feature type="region of interest" description="Disordered" evidence="6">
    <location>
        <begin position="271"/>
        <end position="291"/>
    </location>
</feature>